<evidence type="ECO:0000256" key="10">
    <source>
        <dbReference type="PIRSR" id="PIRSR004803-1"/>
    </source>
</evidence>
<dbReference type="GO" id="GO:0006364">
    <property type="term" value="P:rRNA processing"/>
    <property type="evidence" value="ECO:0007669"/>
    <property type="project" value="UniProtKB-UniRule"/>
</dbReference>
<dbReference type="PIRSF" id="PIRSF004803">
    <property type="entry name" value="RnjA"/>
    <property type="match status" value="1"/>
</dbReference>
<keyword evidence="9" id="KW-0698">rRNA processing</keyword>
<dbReference type="PROSITE" id="PS01292">
    <property type="entry name" value="UPF0036"/>
    <property type="match status" value="1"/>
</dbReference>
<evidence type="ECO:0000313" key="14">
    <source>
        <dbReference type="EMBL" id="NKZ23270.1"/>
    </source>
</evidence>
<feature type="binding site" evidence="11">
    <location>
        <begin position="236"/>
        <end position="238"/>
    </location>
    <ligand>
        <name>substrate</name>
    </ligand>
</feature>
<comment type="cofactor">
    <cofactor evidence="12">
        <name>Zn(2+)</name>
        <dbReference type="ChEBI" id="CHEBI:29105"/>
    </cofactor>
    <text evidence="12">Binds 2 Zn(2+) ions per subunit. It is not clear if Zn(2+) or Mg(2+) is physiologically important.</text>
</comment>
<feature type="domain" description="Metallo-beta-lactamase" evidence="13">
    <location>
        <begin position="24"/>
        <end position="219"/>
    </location>
</feature>
<dbReference type="Proteomes" id="UP000549765">
    <property type="component" value="Unassembled WGS sequence"/>
</dbReference>
<organism evidence="14 15">
    <name type="scientific">Periweissella fabalis</name>
    <dbReference type="NCBI Taxonomy" id="1070421"/>
    <lineage>
        <taxon>Bacteria</taxon>
        <taxon>Bacillati</taxon>
        <taxon>Bacillota</taxon>
        <taxon>Bacilli</taxon>
        <taxon>Lactobacillales</taxon>
        <taxon>Lactobacillaceae</taxon>
        <taxon>Periweissella</taxon>
    </lineage>
</organism>
<dbReference type="CDD" id="cd07714">
    <property type="entry name" value="RNaseJ_MBL-fold"/>
    <property type="match status" value="1"/>
</dbReference>
<evidence type="ECO:0000256" key="8">
    <source>
        <dbReference type="ARBA" id="ARBA00022884"/>
    </source>
</evidence>
<sequence length="559" mass="61389">MGKQLDIRPDETAIYAVGGLGEIGKNTYGIQFGDEIIVIDAGIKFPEDELLGIDYVIPDYSYLKENVEKIKALVITHGHEDHIGAIHYFLNAVNVPVYAGPLALALIKGKLEEHGLLNSTELHEINEDSILQFENMKVEFFRTTHSIPDTFGVAITTPSGVIVETGDFKFDLTPTTKQPPNLQKMARIGSEGVLALMSDSTNAERPEFTKSEQFVAKSIKKIFKNVNGRIIFATFASNLSRVKVAAEVAIAEGRKIAVFGRSMETAINNGRELGYLDIPDSSLVDAYEINHLPAEEVMILCTGSQGEPMAALARIANGTHRQVSIQPNDTVIFSSSPIPGNTQSVNRVINELEEAGATVIHGKINNIHTSGHGGQEEQKLMLALMKPKYFMPIHGEYRMLKVHAGLAEEIGVPLENSFVLDNGDVLALTSDSARVAGHFNAEDVYVDGNGIGDIGNVVLRDRQMLSQDGLVVVVATINLANKEITAGPDLLSRGFVYMRESGDMINEGRRRVFATIRRAMENPNANENTIRNAVIEDLQSFLYEKTERKPMILPMFIMI</sequence>
<dbReference type="PANTHER" id="PTHR43694:SF1">
    <property type="entry name" value="RIBONUCLEASE J"/>
    <property type="match status" value="1"/>
</dbReference>
<dbReference type="InterPro" id="IPR001279">
    <property type="entry name" value="Metallo-B-lactamas"/>
</dbReference>
<dbReference type="Gene3D" id="3.10.20.580">
    <property type="match status" value="1"/>
</dbReference>
<keyword evidence="7 9" id="KW-0269">Exonuclease</keyword>
<dbReference type="PANTHER" id="PTHR43694">
    <property type="entry name" value="RIBONUCLEASE J"/>
    <property type="match status" value="1"/>
</dbReference>
<comment type="function">
    <text evidence="9">An RNase that has 5'-3' exonuclease and possibly endonuclease activity. Involved in maturation of rRNA and in some organisms also mRNA maturation and/or decay.</text>
</comment>
<feature type="binding site" evidence="12">
    <location>
        <position position="77"/>
    </location>
    <ligand>
        <name>Zn(2+)</name>
        <dbReference type="ChEBI" id="CHEBI:29105"/>
        <label>1</label>
        <note>catalytic</note>
    </ligand>
</feature>
<dbReference type="InterPro" id="IPR055132">
    <property type="entry name" value="RNase_J_b_CASP"/>
</dbReference>
<dbReference type="EMBL" id="JAAXPN010000001">
    <property type="protein sequence ID" value="NKZ23270.1"/>
    <property type="molecule type" value="Genomic_DNA"/>
</dbReference>
<comment type="cofactor">
    <cofactor evidence="12">
        <name>Ca(2+)</name>
        <dbReference type="ChEBI" id="CHEBI:29108"/>
    </cofactor>
    <text evidence="12">Binds 1 Ca(2+) cation per subunit. Seen in 1 crystal structure, it is not clear if it is physiologically important.</text>
</comment>
<keyword evidence="1 9" id="KW-0963">Cytoplasm</keyword>
<evidence type="ECO:0000256" key="5">
    <source>
        <dbReference type="ARBA" id="ARBA00022801"/>
    </source>
</evidence>
<feature type="binding site" evidence="12">
    <location>
        <position position="447"/>
    </location>
    <ligand>
        <name>Ca(2+)</name>
        <dbReference type="ChEBI" id="CHEBI:29108"/>
    </ligand>
</feature>
<dbReference type="GO" id="GO:0008270">
    <property type="term" value="F:zinc ion binding"/>
    <property type="evidence" value="ECO:0007669"/>
    <property type="project" value="InterPro"/>
</dbReference>
<comment type="subunit">
    <text evidence="9">Homodimer, may be a subunit of the RNA degradosome.</text>
</comment>
<feature type="binding site" evidence="12">
    <location>
        <position position="394"/>
    </location>
    <ligand>
        <name>Zn(2+)</name>
        <dbReference type="ChEBI" id="CHEBI:29105"/>
        <label>1</label>
        <note>catalytic</note>
    </ligand>
</feature>
<keyword evidence="12" id="KW-0106">Calcium</keyword>
<feature type="binding site" evidence="12">
    <location>
        <position position="79"/>
    </location>
    <ligand>
        <name>Zn(2+)</name>
        <dbReference type="ChEBI" id="CHEBI:29105"/>
        <label>2</label>
        <note>catalytic</note>
    </ligand>
</feature>
<dbReference type="InterPro" id="IPR042173">
    <property type="entry name" value="RNase_J_2"/>
</dbReference>
<dbReference type="GO" id="GO:0005737">
    <property type="term" value="C:cytoplasm"/>
    <property type="evidence" value="ECO:0007669"/>
    <property type="project" value="UniProtKB-SubCell"/>
</dbReference>
<keyword evidence="8 9" id="KW-0694">RNA-binding</keyword>
<evidence type="ECO:0000256" key="11">
    <source>
        <dbReference type="PIRSR" id="PIRSR004803-2"/>
    </source>
</evidence>
<evidence type="ECO:0000256" key="6">
    <source>
        <dbReference type="ARBA" id="ARBA00022833"/>
    </source>
</evidence>
<keyword evidence="4 9" id="KW-0255">Endonuclease</keyword>
<dbReference type="RefSeq" id="WP_168721073.1">
    <property type="nucleotide sequence ID" value="NZ_JAAXPN010000001.1"/>
</dbReference>
<evidence type="ECO:0000256" key="7">
    <source>
        <dbReference type="ARBA" id="ARBA00022839"/>
    </source>
</evidence>
<evidence type="ECO:0000259" key="13">
    <source>
        <dbReference type="SMART" id="SM00849"/>
    </source>
</evidence>
<reference evidence="14 15" key="1">
    <citation type="submission" date="2020-04" db="EMBL/GenBank/DDBJ databases">
        <title>MicrobeNet Type strains.</title>
        <authorList>
            <person name="Nicholson A.C."/>
        </authorList>
    </citation>
    <scope>NUCLEOTIDE SEQUENCE [LARGE SCALE GENOMIC DNA]</scope>
    <source>
        <strain evidence="14 15">CCUG 61472</strain>
    </source>
</reference>
<dbReference type="GO" id="GO:0004534">
    <property type="term" value="F:5'-3' RNA exonuclease activity"/>
    <property type="evidence" value="ECO:0007669"/>
    <property type="project" value="UniProtKB-UniRule"/>
</dbReference>
<keyword evidence="6 12" id="KW-0862">Zinc</keyword>
<dbReference type="AlphaFoldDB" id="A0A7X6S1T9"/>
<proteinExistence type="inferred from homology"/>
<dbReference type="Gene3D" id="3.40.50.10710">
    <property type="entry name" value="Metallo-hydrolase/oxidoreductase"/>
    <property type="match status" value="1"/>
</dbReference>
<dbReference type="Gene3D" id="3.60.15.10">
    <property type="entry name" value="Ribonuclease Z/Hydroxyacylglutathione hydrolase-like"/>
    <property type="match status" value="1"/>
</dbReference>
<protein>
    <recommendedName>
        <fullName evidence="9">Ribonuclease J</fullName>
        <shortName evidence="9">RNase J</shortName>
        <ecNumber evidence="9">3.1.-.-</ecNumber>
    </recommendedName>
</protein>
<dbReference type="Pfam" id="PF17770">
    <property type="entry name" value="RNase_J_C"/>
    <property type="match status" value="1"/>
</dbReference>
<accession>A0A7X6S1T9</accession>
<feature type="binding site" evidence="12">
    <location>
        <position position="167"/>
    </location>
    <ligand>
        <name>Zn(2+)</name>
        <dbReference type="ChEBI" id="CHEBI:29105"/>
        <label>1</label>
        <note>catalytic</note>
    </ligand>
</feature>
<evidence type="ECO:0000256" key="2">
    <source>
        <dbReference type="ARBA" id="ARBA00022722"/>
    </source>
</evidence>
<keyword evidence="5 9" id="KW-0378">Hydrolase</keyword>
<feature type="binding site" evidence="12">
    <location>
        <position position="54"/>
    </location>
    <ligand>
        <name>Ca(2+)</name>
        <dbReference type="ChEBI" id="CHEBI:29108"/>
    </ligand>
</feature>
<name>A0A7X6S1T9_9LACO</name>
<dbReference type="Pfam" id="PF22505">
    <property type="entry name" value="RNase_J_b_CASP"/>
    <property type="match status" value="1"/>
</dbReference>
<keyword evidence="3 12" id="KW-0479">Metal-binding</keyword>
<dbReference type="GO" id="GO:0003723">
    <property type="term" value="F:RNA binding"/>
    <property type="evidence" value="ECO:0007669"/>
    <property type="project" value="UniProtKB-UniRule"/>
</dbReference>
<comment type="caution">
    <text evidence="14">The sequence shown here is derived from an EMBL/GenBank/DDBJ whole genome shotgun (WGS) entry which is preliminary data.</text>
</comment>
<dbReference type="SUPFAM" id="SSF56281">
    <property type="entry name" value="Metallo-hydrolase/oxidoreductase"/>
    <property type="match status" value="1"/>
</dbReference>
<evidence type="ECO:0000313" key="15">
    <source>
        <dbReference type="Proteomes" id="UP000549765"/>
    </source>
</evidence>
<gene>
    <name evidence="9" type="primary">rnj</name>
    <name evidence="14" type="ORF">HF964_00365</name>
</gene>
<feature type="active site" description="Proton acceptor" evidence="10">
    <location>
        <position position="372"/>
    </location>
</feature>
<dbReference type="InterPro" id="IPR001587">
    <property type="entry name" value="RNase_J_CS"/>
</dbReference>
<feature type="binding site" evidence="12">
    <location>
        <position position="52"/>
    </location>
    <ligand>
        <name>Ca(2+)</name>
        <dbReference type="ChEBI" id="CHEBI:29108"/>
    </ligand>
</feature>
<dbReference type="InterPro" id="IPR004613">
    <property type="entry name" value="RNase_J"/>
</dbReference>
<evidence type="ECO:0000256" key="3">
    <source>
        <dbReference type="ARBA" id="ARBA00022723"/>
    </source>
</evidence>
<comment type="similarity">
    <text evidence="9">Belongs to the metallo-beta-lactamase superfamily. RNA-metabolizing metallo-beta-lactamase-like family. Bacterial RNase J subfamily.</text>
</comment>
<dbReference type="InterPro" id="IPR036866">
    <property type="entry name" value="RibonucZ/Hydroxyglut_hydro"/>
</dbReference>
<dbReference type="SMART" id="SM00849">
    <property type="entry name" value="Lactamase_B"/>
    <property type="match status" value="1"/>
</dbReference>
<dbReference type="EC" id="3.1.-.-" evidence="9"/>
<keyword evidence="15" id="KW-1185">Reference proteome</keyword>
<evidence type="ECO:0000256" key="12">
    <source>
        <dbReference type="PIRSR" id="PIRSR004803-3"/>
    </source>
</evidence>
<feature type="active site" description="Proton donor" evidence="10">
    <location>
        <position position="199"/>
    </location>
</feature>
<dbReference type="InterPro" id="IPR011108">
    <property type="entry name" value="RMMBL"/>
</dbReference>
<feature type="binding site" evidence="9 11">
    <location>
        <begin position="368"/>
        <end position="372"/>
    </location>
    <ligand>
        <name>substrate</name>
    </ligand>
</feature>
<dbReference type="InterPro" id="IPR041636">
    <property type="entry name" value="RNase_J_C"/>
</dbReference>
<feature type="binding site" evidence="12">
    <location>
        <position position="82"/>
    </location>
    <ligand>
        <name>Zn(2+)</name>
        <dbReference type="ChEBI" id="CHEBI:29105"/>
        <label>1</label>
        <note>catalytic</note>
    </ligand>
</feature>
<evidence type="ECO:0000256" key="9">
    <source>
        <dbReference type="HAMAP-Rule" id="MF_01491"/>
    </source>
</evidence>
<keyword evidence="2 9" id="KW-0540">Nuclease</keyword>
<evidence type="ECO:0000256" key="1">
    <source>
        <dbReference type="ARBA" id="ARBA00022490"/>
    </source>
</evidence>
<dbReference type="GO" id="GO:0004521">
    <property type="term" value="F:RNA endonuclease activity"/>
    <property type="evidence" value="ECO:0007669"/>
    <property type="project" value="UniProtKB-UniRule"/>
</dbReference>
<evidence type="ECO:0000256" key="4">
    <source>
        <dbReference type="ARBA" id="ARBA00022759"/>
    </source>
</evidence>
<dbReference type="NCBIfam" id="TIGR00649">
    <property type="entry name" value="MG423"/>
    <property type="match status" value="1"/>
</dbReference>
<feature type="binding site" evidence="12">
    <location>
        <position position="81"/>
    </location>
    <ligand>
        <name>Zn(2+)</name>
        <dbReference type="ChEBI" id="CHEBI:29105"/>
        <label>1</label>
        <note>catalytic</note>
    </ligand>
</feature>
<comment type="subcellular location">
    <subcellularLocation>
        <location evidence="9">Cytoplasm</location>
    </subcellularLocation>
</comment>
<dbReference type="HAMAP" id="MF_01491">
    <property type="entry name" value="RNase_J_bact"/>
    <property type="match status" value="1"/>
</dbReference>
<dbReference type="Pfam" id="PF00753">
    <property type="entry name" value="Lactamase_B"/>
    <property type="match status" value="1"/>
</dbReference>
<feature type="binding site" evidence="12">
    <location>
        <position position="145"/>
    </location>
    <ligand>
        <name>Zn(2+)</name>
        <dbReference type="ChEBI" id="CHEBI:29105"/>
        <label>1</label>
        <note>catalytic</note>
    </ligand>
</feature>
<dbReference type="InterPro" id="IPR030854">
    <property type="entry name" value="RNase_J_bac"/>
</dbReference>
<dbReference type="NCBIfam" id="NF047419">
    <property type="entry name" value="RNase_J1_RnjA"/>
    <property type="match status" value="1"/>
</dbReference>
<dbReference type="Pfam" id="PF07521">
    <property type="entry name" value="RMMBL"/>
    <property type="match status" value="1"/>
</dbReference>